<dbReference type="Pfam" id="PF03836">
    <property type="entry name" value="RasGAP_C"/>
    <property type="match status" value="1"/>
</dbReference>
<feature type="compositionally biased region" description="Low complexity" evidence="2">
    <location>
        <begin position="139"/>
        <end position="149"/>
    </location>
</feature>
<feature type="domain" description="Calponin-homology (CH)" evidence="4">
    <location>
        <begin position="470"/>
        <end position="578"/>
    </location>
</feature>
<keyword evidence="6" id="KW-1185">Reference proteome</keyword>
<evidence type="ECO:0000313" key="5">
    <source>
        <dbReference type="EMBL" id="KAF4619636.1"/>
    </source>
</evidence>
<dbReference type="Pfam" id="PF00612">
    <property type="entry name" value="IQ"/>
    <property type="match status" value="4"/>
</dbReference>
<protein>
    <recommendedName>
        <fullName evidence="7">Ras GTPase-activating-like protein rng2</fullName>
    </recommendedName>
</protein>
<dbReference type="Gene3D" id="1.10.506.10">
    <property type="entry name" value="GTPase Activation - p120gap, domain 1"/>
    <property type="match status" value="1"/>
</dbReference>
<dbReference type="GO" id="GO:0005096">
    <property type="term" value="F:GTPase activator activity"/>
    <property type="evidence" value="ECO:0007669"/>
    <property type="project" value="TreeGrafter"/>
</dbReference>
<dbReference type="GO" id="GO:0110085">
    <property type="term" value="C:mitotic actomyosin contractile ring"/>
    <property type="evidence" value="ECO:0007669"/>
    <property type="project" value="TreeGrafter"/>
</dbReference>
<dbReference type="GO" id="GO:1903479">
    <property type="term" value="P:mitotic actomyosin contractile ring assembly actin filament organization"/>
    <property type="evidence" value="ECO:0007669"/>
    <property type="project" value="TreeGrafter"/>
</dbReference>
<dbReference type="EMBL" id="JAACJL010000016">
    <property type="protein sequence ID" value="KAF4619636.1"/>
    <property type="molecule type" value="Genomic_DNA"/>
</dbReference>
<dbReference type="SMART" id="SM00323">
    <property type="entry name" value="RasGAP"/>
    <property type="match status" value="1"/>
</dbReference>
<evidence type="ECO:0000259" key="3">
    <source>
        <dbReference type="PROSITE" id="PS50018"/>
    </source>
</evidence>
<dbReference type="InterPro" id="IPR001715">
    <property type="entry name" value="CH_dom"/>
</dbReference>
<evidence type="ECO:0000256" key="1">
    <source>
        <dbReference type="SAM" id="Coils"/>
    </source>
</evidence>
<organism evidence="5 6">
    <name type="scientific">Agrocybe pediades</name>
    <dbReference type="NCBI Taxonomy" id="84607"/>
    <lineage>
        <taxon>Eukaryota</taxon>
        <taxon>Fungi</taxon>
        <taxon>Dikarya</taxon>
        <taxon>Basidiomycota</taxon>
        <taxon>Agaricomycotina</taxon>
        <taxon>Agaricomycetes</taxon>
        <taxon>Agaricomycetidae</taxon>
        <taxon>Agaricales</taxon>
        <taxon>Agaricineae</taxon>
        <taxon>Strophariaceae</taxon>
        <taxon>Agrocybe</taxon>
    </lineage>
</organism>
<dbReference type="Pfam" id="PF00616">
    <property type="entry name" value="RasGAP"/>
    <property type="match status" value="1"/>
</dbReference>
<accession>A0A8H4QYQ7</accession>
<name>A0A8H4QYQ7_9AGAR</name>
<dbReference type="SMART" id="SM00015">
    <property type="entry name" value="IQ"/>
    <property type="match status" value="13"/>
</dbReference>
<dbReference type="PROSITE" id="PS50018">
    <property type="entry name" value="RAS_GTPASE_ACTIV_2"/>
    <property type="match status" value="1"/>
</dbReference>
<dbReference type="Gene3D" id="1.10.418.10">
    <property type="entry name" value="Calponin-like domain"/>
    <property type="match status" value="1"/>
</dbReference>
<dbReference type="InterPro" id="IPR001936">
    <property type="entry name" value="RasGAP_dom"/>
</dbReference>
<feature type="compositionally biased region" description="Low complexity" evidence="2">
    <location>
        <begin position="37"/>
        <end position="71"/>
    </location>
</feature>
<feature type="compositionally biased region" description="Low complexity" evidence="2">
    <location>
        <begin position="209"/>
        <end position="231"/>
    </location>
</feature>
<dbReference type="PANTHER" id="PTHR14149">
    <property type="entry name" value="RAS GTPASE-ACTIVATING PROTEIN WITH IQ MOTIF"/>
    <property type="match status" value="1"/>
</dbReference>
<evidence type="ECO:0008006" key="7">
    <source>
        <dbReference type="Google" id="ProtNLM"/>
    </source>
</evidence>
<evidence type="ECO:0000256" key="2">
    <source>
        <dbReference type="SAM" id="MobiDB-lite"/>
    </source>
</evidence>
<dbReference type="SUPFAM" id="SSF143885">
    <property type="entry name" value="RGC domain-like"/>
    <property type="match status" value="1"/>
</dbReference>
<comment type="caution">
    <text evidence="5">The sequence shown here is derived from an EMBL/GenBank/DDBJ whole genome shotgun (WGS) entry which is preliminary data.</text>
</comment>
<feature type="region of interest" description="Disordered" evidence="2">
    <location>
        <begin position="1"/>
        <end position="73"/>
    </location>
</feature>
<feature type="compositionally biased region" description="Low complexity" evidence="2">
    <location>
        <begin position="281"/>
        <end position="295"/>
    </location>
</feature>
<dbReference type="InterPro" id="IPR000593">
    <property type="entry name" value="RasGAP_C"/>
</dbReference>
<feature type="coiled-coil region" evidence="1">
    <location>
        <begin position="1069"/>
        <end position="1096"/>
    </location>
</feature>
<dbReference type="Gene3D" id="1.20.5.190">
    <property type="match status" value="1"/>
</dbReference>
<dbReference type="InterPro" id="IPR036872">
    <property type="entry name" value="CH_dom_sf"/>
</dbReference>
<dbReference type="CDD" id="cd21206">
    <property type="entry name" value="CH_IQGAP"/>
    <property type="match status" value="1"/>
</dbReference>
<dbReference type="PROSITE" id="PS50021">
    <property type="entry name" value="CH"/>
    <property type="match status" value="1"/>
</dbReference>
<dbReference type="SUPFAM" id="SSF48350">
    <property type="entry name" value="GTPase activation domain, GAP"/>
    <property type="match status" value="1"/>
</dbReference>
<dbReference type="GO" id="GO:0005516">
    <property type="term" value="F:calmodulin binding"/>
    <property type="evidence" value="ECO:0007669"/>
    <property type="project" value="TreeGrafter"/>
</dbReference>
<reference evidence="5 6" key="1">
    <citation type="submission" date="2019-12" db="EMBL/GenBank/DDBJ databases">
        <authorList>
            <person name="Floudas D."/>
            <person name="Bentzer J."/>
            <person name="Ahren D."/>
            <person name="Johansson T."/>
            <person name="Persson P."/>
            <person name="Tunlid A."/>
        </authorList>
    </citation>
    <scope>NUCLEOTIDE SEQUENCE [LARGE SCALE GENOMIC DNA]</scope>
    <source>
        <strain evidence="5 6">CBS 102.39</strain>
    </source>
</reference>
<feature type="coiled-coil region" evidence="1">
    <location>
        <begin position="1675"/>
        <end position="1702"/>
    </location>
</feature>
<gene>
    <name evidence="5" type="ORF">D9613_005096</name>
</gene>
<feature type="compositionally biased region" description="Low complexity" evidence="2">
    <location>
        <begin position="1"/>
        <end position="20"/>
    </location>
</feature>
<dbReference type="SUPFAM" id="SSF47576">
    <property type="entry name" value="Calponin-homology domain, CH-domain"/>
    <property type="match status" value="1"/>
</dbReference>
<proteinExistence type="predicted"/>
<dbReference type="SMART" id="SM00033">
    <property type="entry name" value="CH"/>
    <property type="match status" value="1"/>
</dbReference>
<feature type="domain" description="Ras-GAP" evidence="3">
    <location>
        <begin position="1190"/>
        <end position="1423"/>
    </location>
</feature>
<feature type="region of interest" description="Disordered" evidence="2">
    <location>
        <begin position="97"/>
        <end position="326"/>
    </location>
</feature>
<dbReference type="GO" id="GO:0051015">
    <property type="term" value="F:actin filament binding"/>
    <property type="evidence" value="ECO:0007669"/>
    <property type="project" value="TreeGrafter"/>
</dbReference>
<sequence length="1851" mass="209737">MDRPTPLSSNSSLPSNASRSGAAPFAYQTRLLERTSSRSGATLSRSSSQSSISLLTNTTGSSTASTTARRWTPSHRVGNSLDLVRGRWEERSREAALLDEAMSSSSREPPPKLRSPNHTSSSSSSDAPMDRPLTPPAFPTTKDTYTTPKYLKRQTLPAPIIASPLSPNSTGISVEADSHTSSTPHRIHIPAQLSPVKSHSWQSDVLDGSRSSPSHHNSSSTSSPHTRPYRSYTLDSNSKWTSSVSPKNDSPGTSPSYHQSERSSPANELFTRPRSAVFANASTTPSRTATPSSSRLSFIPPSIDLTSPTPPASPSKPSASPSVMHPPVYRSSYMANKKSDSYIETLSASGRRRLGQHLPRIASGDGDDAIESISKTMEREREKGKENVEDPLGLHKDKTKMLRSRHVNKNPPAPTLKPSGVLQGDAVAGLPGRIPLKAPGLAPTPTPSSRLLGGSWADKQRHLLQAYEYLCHVGEAQQWIEGCLGEELEFGVVELEDGLRNGVVLAKLVRSFLGEVAVRKIYEAPKLDFRHSDNYQHFFRFVREVGLPECFIFELTDLYDKKNLPKVIYCIHALSHLLARRGMAQRIGNLLGHLQFSDDQLLQTQKGLKDAGIAMPNFGNVGRELAKEINEEPEVEIETEDERRDRLLLENETSIIALQSQCRGFLARKALVAYKARLRLAERHIFKLQTHLKGVLVRRHIQAGRRSRDALTPWAINLQARIRGNLVRRRSRAQLRALKSSASQVVKLQAHLRGVLVRRRVNRLKTALRKITFPAKSMQAIARGHLLRRSQKEIVKSFIQPQVFESVISLQARVRGLLMRRQLAKRMHRLYDAEDSTVSLQAQCRGVIMRRRMRSQLAKLENVTHVVVSIQAAARTYLARKRLLMLIRGLRKATSVIVGLQARARANLIRQEHVSLKKALVDIKTIKAVGSLQAAAKASLIRKQHRELDKKLDVVLPDVIGLQATARGSMVRNEYRAWRDHLHRSYPVATMLQAMLRGALVRRSFRKKMEYYRQNLSKVVKIQSLFRAKEMREQYRQLTLGKNVTVGTIKNFVHLLDDSEADFQDEIKVERLRKQVVEHIRENQALENDIIDLDTKIALVVQNLKSFEEILKARKRHDSAALHAARVSLLAAHGDPFSGPNTLDQDARKKLELYQQLFYLLQTRGDYLSRLFVRLSKDDCPDATRRFTERVVLTLFGYGQDRREDFLLLKLFQLAIKAEICEAASLNAIVSNHPMYINIAVQYFRSRHVTYVRDAFQGIIKELIDADDLDLEADPSVTNDRQIHRSRIEVEEMRSGRQSTAPKDVSFRDAVTDPDTRAIYIRHMQVLQWWTEAFINAMIQSTKKMPYSMRYLVRETLMSLRESFAGYSDDAYGPCLARLIFYRYINPALVAPEMFDIVPKTVNITTAKKNLAQISRVLAQIVSGVEFGDTQPSYVPINDFVRKSIQGLSQWFIEVADVPDAEQQFHAHEFMDATVQPKPIYISPNEIYTMHSLLLQHVNVLDPEPEGTMKVILSELGGVPRLDNEELKDARDTAITLELTNRFAYVQDPHAEEKTLWVQAKRGVLAILRVQPAQDLLESLMRPVTEQDELLWEDILEAEIENEIRQMPRRQPSAAVNDSAYRLEDIRSLKFAAVKALAISNLLELEKQGKITREDGFQGILNAIAGDVRSKHRKRLQRQQEMESMNEALRQLAERKKYFEEQIESYHSYVNTAMNTMQKGKGKQRPVLPFTKQFYHLRDLQKTGSFPQFGSFIYSAKKFYDRGILLSVDQYSPRQFDKLQIILSSNLAGVFNLVLESNMLGVTTRIAAEDIRMEDLLQAKYENRQSLSLFNGKVKVNFEKFLFQINKKFYR</sequence>
<feature type="compositionally biased region" description="Polar residues" evidence="2">
    <location>
        <begin position="233"/>
        <end position="266"/>
    </location>
</feature>
<evidence type="ECO:0000259" key="4">
    <source>
        <dbReference type="PROSITE" id="PS50021"/>
    </source>
</evidence>
<dbReference type="PANTHER" id="PTHR14149:SF14">
    <property type="entry name" value="CALPONIN-HOMOLOGY (CH) DOMAIN-CONTAINING PROTEIN"/>
    <property type="match status" value="1"/>
</dbReference>
<dbReference type="InterPro" id="IPR000048">
    <property type="entry name" value="IQ_motif_EF-hand-BS"/>
</dbReference>
<dbReference type="InterPro" id="IPR008936">
    <property type="entry name" value="Rho_GTPase_activation_prot"/>
</dbReference>
<dbReference type="PROSITE" id="PS50096">
    <property type="entry name" value="IQ"/>
    <property type="match status" value="11"/>
</dbReference>
<evidence type="ECO:0000313" key="6">
    <source>
        <dbReference type="Proteomes" id="UP000521872"/>
    </source>
</evidence>
<dbReference type="Pfam" id="PF00307">
    <property type="entry name" value="CH"/>
    <property type="match status" value="1"/>
</dbReference>
<dbReference type="Proteomes" id="UP000521872">
    <property type="component" value="Unassembled WGS sequence"/>
</dbReference>
<keyword evidence="1" id="KW-0175">Coiled coil</keyword>